<dbReference type="InterPro" id="IPR013543">
    <property type="entry name" value="Ca/CaM-dep_prot_kinase-assoc"/>
</dbReference>
<protein>
    <recommendedName>
        <fullName evidence="1">Calcium/calmodulin-dependent protein kinase II association-domain domain-containing protein</fullName>
    </recommendedName>
</protein>
<dbReference type="GO" id="GO:0004683">
    <property type="term" value="F:calcium/calmodulin-dependent protein kinase activity"/>
    <property type="evidence" value="ECO:0007669"/>
    <property type="project" value="InterPro"/>
</dbReference>
<reference evidence="2" key="1">
    <citation type="submission" date="2020-11" db="EMBL/GenBank/DDBJ databases">
        <title>Complete genome sequence of a novel pathogenic Methylobacterium strain isolated from rice in Vietnam.</title>
        <authorList>
            <person name="Lai K."/>
            <person name="Okazaki S."/>
            <person name="Higashi K."/>
            <person name="Mori H."/>
            <person name="Toyoda A."/>
            <person name="Kurokawa K."/>
        </authorList>
    </citation>
    <scope>NUCLEOTIDE SEQUENCE</scope>
    <source>
        <strain evidence="2">VL1</strain>
    </source>
</reference>
<accession>A0A8H8WVM5</accession>
<dbReference type="GO" id="GO:0005516">
    <property type="term" value="F:calmodulin binding"/>
    <property type="evidence" value="ECO:0007669"/>
    <property type="project" value="InterPro"/>
</dbReference>
<dbReference type="EMBL" id="AP024145">
    <property type="protein sequence ID" value="BCM85283.1"/>
    <property type="molecule type" value="Genomic_DNA"/>
</dbReference>
<organism evidence="2 3">
    <name type="scientific">Methylobacterium indicum</name>
    <dbReference type="NCBI Taxonomy" id="1775910"/>
    <lineage>
        <taxon>Bacteria</taxon>
        <taxon>Pseudomonadati</taxon>
        <taxon>Pseudomonadota</taxon>
        <taxon>Alphaproteobacteria</taxon>
        <taxon>Hyphomicrobiales</taxon>
        <taxon>Methylobacteriaceae</taxon>
        <taxon>Methylobacterium</taxon>
    </lineage>
</organism>
<evidence type="ECO:0000313" key="2">
    <source>
        <dbReference type="EMBL" id="BCM85283.1"/>
    </source>
</evidence>
<name>A0A8H8WVM5_9HYPH</name>
<sequence>MPQAMSDLQTVTEGPAVGATNARSITYCLTEANKALQTWVQNVSRRDIDAVLDLYAPDAILVPTLSDDVREREDSRRRYFEMFLANEGLSCGITVQKGRVSARLGTVVIGGLYCFTMVREGRTEIVPARFLFTFEEIDGRWLITGHHSSQAVE</sequence>
<evidence type="ECO:0000259" key="1">
    <source>
        <dbReference type="Pfam" id="PF08332"/>
    </source>
</evidence>
<dbReference type="SUPFAM" id="SSF54427">
    <property type="entry name" value="NTF2-like"/>
    <property type="match status" value="1"/>
</dbReference>
<dbReference type="InterPro" id="IPR032710">
    <property type="entry name" value="NTF2-like_dom_sf"/>
</dbReference>
<dbReference type="AlphaFoldDB" id="A0A8H8WVM5"/>
<dbReference type="Proteomes" id="UP000663508">
    <property type="component" value="Chromosome"/>
</dbReference>
<feature type="domain" description="Calcium/calmodulin-dependent protein kinase II association-domain" evidence="1">
    <location>
        <begin position="33"/>
        <end position="151"/>
    </location>
</feature>
<evidence type="ECO:0000313" key="3">
    <source>
        <dbReference type="Proteomes" id="UP000663508"/>
    </source>
</evidence>
<proteinExistence type="predicted"/>
<dbReference type="Pfam" id="PF08332">
    <property type="entry name" value="CaMKII_AD"/>
    <property type="match status" value="1"/>
</dbReference>
<gene>
    <name evidence="2" type="ORF">mvi_37440</name>
</gene>
<dbReference type="KEGG" id="mind:mvi_37440"/>
<dbReference type="Gene3D" id="3.10.450.50">
    <property type="match status" value="1"/>
</dbReference>